<dbReference type="GO" id="GO:0015087">
    <property type="term" value="F:cobalt ion transmembrane transporter activity"/>
    <property type="evidence" value="ECO:0007669"/>
    <property type="project" value="TreeGrafter"/>
</dbReference>
<feature type="transmembrane region" description="Helical" evidence="6">
    <location>
        <begin position="565"/>
        <end position="586"/>
    </location>
</feature>
<accession>A0A6A6QSY0</accession>
<dbReference type="Proteomes" id="UP000799750">
    <property type="component" value="Unassembled WGS sequence"/>
</dbReference>
<dbReference type="InterPro" id="IPR045863">
    <property type="entry name" value="CorA_TM1_TM2"/>
</dbReference>
<keyword evidence="8" id="KW-1185">Reference proteome</keyword>
<evidence type="ECO:0000256" key="5">
    <source>
        <dbReference type="SAM" id="MobiDB-lite"/>
    </source>
</evidence>
<dbReference type="GO" id="GO:0050897">
    <property type="term" value="F:cobalt ion binding"/>
    <property type="evidence" value="ECO:0007669"/>
    <property type="project" value="TreeGrafter"/>
</dbReference>
<protein>
    <recommendedName>
        <fullName evidence="9">Cora-domain-containing protein</fullName>
    </recommendedName>
</protein>
<dbReference type="AlphaFoldDB" id="A0A6A6QSY0"/>
<sequence length="827" mass="93316">MASSRPPPKSTPPLQPALPSSSKRSKSDPPPITIEDTTTGAVPRRESVKPEDSGPSTTTASASASTTGFRSNFQFPPNEAQNPQDPDPASLRARRTSTWHRRRHSPGIEWKEKWTKDSWKNGRVLLIDYVAREHTQNGRRKIVAQEFGDVDGLRRFYANQDLSHQAALRVIHVQNASWATRFLLRKFNIDHHDDLVGTTFGRWAKYERPQRRGGKPVLNGKTFRTQRDPWRGISRAAFGLDYLRHYDKGRFNKNAALMKFQELNHFDAFDTPTYGYDSFVQRLSVYIQRSEGEAALPMDPDIRNPYNENEVREYQRLRRQYSNDKGANGHENYIPKLQSLDNGSTIIIFEHSQSGCVEDTLIGARQEIESRWRRLTFYLPREEISNDERLALECMDFILRDIFKALAFSWEKYLNICETHVGILEDKIYENPADESRAPELWTNSSLWLKVERLMYIHVNIIKEMKNHLKELADEDPPQQEAWLENTADEFDKLSNLIEEGIVKPTTNLSDLMYKSVGIRDARHSLQLGTSMWRLSWITFIFLPLTFVVGFFGMNVDTFSNDPSIKWFFISAFPLMITVLIGWYGIKHTLASQRQDPLRRGVYETLFHELSANHPSLWSRRGPRTDLVPVGWLSGIQWRLVTSWFAPERTIAAKGYDAASEELGVWSRVKRFLVRRWLGHIQVMPAKGGSASAPDLESAAFDADLGAVGELLSLATPVALAEVDPAAATRIGRSIPLRRLRSLSPTRSDDGIGYGSGGGSGSGRPASFGRPASGGGASGVMVDERGLSEDEKSDASAGEEDPRRRGFMQRLTVPMYPGGAGDATGGL</sequence>
<organism evidence="7 8">
    <name type="scientific">Lophium mytilinum</name>
    <dbReference type="NCBI Taxonomy" id="390894"/>
    <lineage>
        <taxon>Eukaryota</taxon>
        <taxon>Fungi</taxon>
        <taxon>Dikarya</taxon>
        <taxon>Ascomycota</taxon>
        <taxon>Pezizomycotina</taxon>
        <taxon>Dothideomycetes</taxon>
        <taxon>Pleosporomycetidae</taxon>
        <taxon>Mytilinidiales</taxon>
        <taxon>Mytilinidiaceae</taxon>
        <taxon>Lophium</taxon>
    </lineage>
</organism>
<feature type="compositionally biased region" description="Gly residues" evidence="5">
    <location>
        <begin position="818"/>
        <end position="827"/>
    </location>
</feature>
<dbReference type="PANTHER" id="PTHR46494:SF1">
    <property type="entry name" value="CORA FAMILY METAL ION TRANSPORTER (EUROFUNG)"/>
    <property type="match status" value="1"/>
</dbReference>
<evidence type="ECO:0008006" key="9">
    <source>
        <dbReference type="Google" id="ProtNLM"/>
    </source>
</evidence>
<feature type="transmembrane region" description="Helical" evidence="6">
    <location>
        <begin position="535"/>
        <end position="553"/>
    </location>
</feature>
<comment type="subcellular location">
    <subcellularLocation>
        <location evidence="1">Cell membrane</location>
        <topology evidence="1">Multi-pass membrane protein</topology>
    </subcellularLocation>
</comment>
<evidence type="ECO:0000256" key="4">
    <source>
        <dbReference type="ARBA" id="ARBA00023136"/>
    </source>
</evidence>
<feature type="compositionally biased region" description="Low complexity" evidence="5">
    <location>
        <begin position="56"/>
        <end position="67"/>
    </location>
</feature>
<name>A0A6A6QSY0_9PEZI</name>
<feature type="compositionally biased region" description="Basic residues" evidence="5">
    <location>
        <begin position="92"/>
        <end position="104"/>
    </location>
</feature>
<feature type="compositionally biased region" description="Basic and acidic residues" evidence="5">
    <location>
        <begin position="782"/>
        <end position="804"/>
    </location>
</feature>
<feature type="compositionally biased region" description="Gly residues" evidence="5">
    <location>
        <begin position="752"/>
        <end position="762"/>
    </location>
</feature>
<dbReference type="GO" id="GO:0000287">
    <property type="term" value="F:magnesium ion binding"/>
    <property type="evidence" value="ECO:0007669"/>
    <property type="project" value="TreeGrafter"/>
</dbReference>
<dbReference type="EMBL" id="MU004189">
    <property type="protein sequence ID" value="KAF2495232.1"/>
    <property type="molecule type" value="Genomic_DNA"/>
</dbReference>
<dbReference type="InterPro" id="IPR002523">
    <property type="entry name" value="MgTranspt_CorA/ZnTranspt_ZntB"/>
</dbReference>
<feature type="region of interest" description="Disordered" evidence="5">
    <location>
        <begin position="1"/>
        <end position="104"/>
    </location>
</feature>
<dbReference type="SUPFAM" id="SSF144083">
    <property type="entry name" value="Magnesium transport protein CorA, transmembrane region"/>
    <property type="match status" value="1"/>
</dbReference>
<evidence type="ECO:0000256" key="6">
    <source>
        <dbReference type="SAM" id="Phobius"/>
    </source>
</evidence>
<feature type="compositionally biased region" description="Basic and acidic residues" evidence="5">
    <location>
        <begin position="43"/>
        <end position="52"/>
    </location>
</feature>
<evidence type="ECO:0000313" key="8">
    <source>
        <dbReference type="Proteomes" id="UP000799750"/>
    </source>
</evidence>
<feature type="compositionally biased region" description="Pro residues" evidence="5">
    <location>
        <begin position="1"/>
        <end position="16"/>
    </location>
</feature>
<evidence type="ECO:0000256" key="2">
    <source>
        <dbReference type="ARBA" id="ARBA00022692"/>
    </source>
</evidence>
<dbReference type="OrthoDB" id="194358at2759"/>
<keyword evidence="3 6" id="KW-1133">Transmembrane helix</keyword>
<keyword evidence="4 6" id="KW-0472">Membrane</keyword>
<dbReference type="Gene3D" id="1.20.58.340">
    <property type="entry name" value="Magnesium transport protein CorA, transmembrane region"/>
    <property type="match status" value="1"/>
</dbReference>
<feature type="region of interest" description="Disordered" evidence="5">
    <location>
        <begin position="742"/>
        <end position="827"/>
    </location>
</feature>
<feature type="compositionally biased region" description="Polar residues" evidence="5">
    <location>
        <begin position="68"/>
        <end position="84"/>
    </location>
</feature>
<dbReference type="PANTHER" id="PTHR46494">
    <property type="entry name" value="CORA FAMILY METAL ION TRANSPORTER (EUROFUNG)"/>
    <property type="match status" value="1"/>
</dbReference>
<reference evidence="7" key="1">
    <citation type="journal article" date="2020" name="Stud. Mycol.">
        <title>101 Dothideomycetes genomes: a test case for predicting lifestyles and emergence of pathogens.</title>
        <authorList>
            <person name="Haridas S."/>
            <person name="Albert R."/>
            <person name="Binder M."/>
            <person name="Bloem J."/>
            <person name="Labutti K."/>
            <person name="Salamov A."/>
            <person name="Andreopoulos B."/>
            <person name="Baker S."/>
            <person name="Barry K."/>
            <person name="Bills G."/>
            <person name="Bluhm B."/>
            <person name="Cannon C."/>
            <person name="Castanera R."/>
            <person name="Culley D."/>
            <person name="Daum C."/>
            <person name="Ezra D."/>
            <person name="Gonzalez J."/>
            <person name="Henrissat B."/>
            <person name="Kuo A."/>
            <person name="Liang C."/>
            <person name="Lipzen A."/>
            <person name="Lutzoni F."/>
            <person name="Magnuson J."/>
            <person name="Mondo S."/>
            <person name="Nolan M."/>
            <person name="Ohm R."/>
            <person name="Pangilinan J."/>
            <person name="Park H.-J."/>
            <person name="Ramirez L."/>
            <person name="Alfaro M."/>
            <person name="Sun H."/>
            <person name="Tritt A."/>
            <person name="Yoshinaga Y."/>
            <person name="Zwiers L.-H."/>
            <person name="Turgeon B."/>
            <person name="Goodwin S."/>
            <person name="Spatafora J."/>
            <person name="Crous P."/>
            <person name="Grigoriev I."/>
        </authorList>
    </citation>
    <scope>NUCLEOTIDE SEQUENCE</scope>
    <source>
        <strain evidence="7">CBS 269.34</strain>
    </source>
</reference>
<evidence type="ECO:0000256" key="3">
    <source>
        <dbReference type="ARBA" id="ARBA00022989"/>
    </source>
</evidence>
<dbReference type="GO" id="GO:0015095">
    <property type="term" value="F:magnesium ion transmembrane transporter activity"/>
    <property type="evidence" value="ECO:0007669"/>
    <property type="project" value="TreeGrafter"/>
</dbReference>
<evidence type="ECO:0000313" key="7">
    <source>
        <dbReference type="EMBL" id="KAF2495232.1"/>
    </source>
</evidence>
<evidence type="ECO:0000256" key="1">
    <source>
        <dbReference type="ARBA" id="ARBA00004651"/>
    </source>
</evidence>
<dbReference type="Pfam" id="PF01544">
    <property type="entry name" value="CorA"/>
    <property type="match status" value="1"/>
</dbReference>
<dbReference type="GO" id="GO:0005886">
    <property type="term" value="C:plasma membrane"/>
    <property type="evidence" value="ECO:0007669"/>
    <property type="project" value="UniProtKB-SubCell"/>
</dbReference>
<keyword evidence="2 6" id="KW-0812">Transmembrane</keyword>
<gene>
    <name evidence="7" type="ORF">BU16DRAFT_581962</name>
</gene>
<proteinExistence type="predicted"/>